<dbReference type="InterPro" id="IPR031376">
    <property type="entry name" value="PCB_OB"/>
</dbReference>
<feature type="non-terminal residue" evidence="14">
    <location>
        <position position="147"/>
    </location>
</feature>
<feature type="non-terminal residue" evidence="14">
    <location>
        <position position="1"/>
    </location>
</feature>
<evidence type="ECO:0000256" key="7">
    <source>
        <dbReference type="ARBA" id="ARBA00022960"/>
    </source>
</evidence>
<keyword evidence="2" id="KW-1003">Cell membrane</keyword>
<evidence type="ECO:0000256" key="8">
    <source>
        <dbReference type="ARBA" id="ARBA00022984"/>
    </source>
</evidence>
<gene>
    <name evidence="14" type="ORF">J0A66_21700</name>
</gene>
<feature type="domain" description="Penicillin-binding protein transpeptidase" evidence="12">
    <location>
        <begin position="45"/>
        <end position="147"/>
    </location>
</feature>
<dbReference type="InterPro" id="IPR001460">
    <property type="entry name" value="PCN-bd_Tpept"/>
</dbReference>
<sequence length="147" mass="16193">VSDTRQGDEPKVAADIVTEGALVWVRFNDETDFWQLSQFPDASAAFIALNPADGAVQAIVGGYSFYQSQFNRATQAKRQVGSNIKPFVYSAALEHGFTLGSIMNDAPINQWDRKSGVVWRPKNSPEVYDGPIRMRLALGRSKNVVSV</sequence>
<dbReference type="Pfam" id="PF17092">
    <property type="entry name" value="PCB_OB"/>
    <property type="match status" value="1"/>
</dbReference>
<keyword evidence="6" id="KW-0812">Transmembrane</keyword>
<dbReference type="GO" id="GO:0009252">
    <property type="term" value="P:peptidoglycan biosynthetic process"/>
    <property type="evidence" value="ECO:0007669"/>
    <property type="project" value="UniProtKB-KW"/>
</dbReference>
<name>A0A939IPV9_9ALTE</name>
<dbReference type="GO" id="GO:0071555">
    <property type="term" value="P:cell wall organization"/>
    <property type="evidence" value="ECO:0007669"/>
    <property type="project" value="UniProtKB-KW"/>
</dbReference>
<evidence type="ECO:0000259" key="13">
    <source>
        <dbReference type="Pfam" id="PF17092"/>
    </source>
</evidence>
<dbReference type="Pfam" id="PF00905">
    <property type="entry name" value="Transpeptidase"/>
    <property type="match status" value="1"/>
</dbReference>
<dbReference type="SUPFAM" id="SSF56601">
    <property type="entry name" value="beta-lactamase/transpeptidase-like"/>
    <property type="match status" value="1"/>
</dbReference>
<dbReference type="RefSeq" id="WP_277603613.1">
    <property type="nucleotide sequence ID" value="NZ_JAFKCV010000094.1"/>
</dbReference>
<keyword evidence="11" id="KW-0961">Cell wall biogenesis/degradation</keyword>
<keyword evidence="3" id="KW-0997">Cell inner membrane</keyword>
<dbReference type="InterPro" id="IPR012338">
    <property type="entry name" value="Beta-lactam/transpept-like"/>
</dbReference>
<dbReference type="AlphaFoldDB" id="A0A939IPV9"/>
<reference evidence="14" key="1">
    <citation type="submission" date="2021-03" db="EMBL/GenBank/DDBJ databases">
        <title>novel species isolated from a fishpond in China.</title>
        <authorList>
            <person name="Lu H."/>
            <person name="Cai Z."/>
        </authorList>
    </citation>
    <scope>NUCLEOTIDE SEQUENCE</scope>
    <source>
        <strain evidence="14">JCM 30855</strain>
    </source>
</reference>
<evidence type="ECO:0000256" key="4">
    <source>
        <dbReference type="ARBA" id="ARBA00022676"/>
    </source>
</evidence>
<accession>A0A939IPV9</accession>
<evidence type="ECO:0000259" key="12">
    <source>
        <dbReference type="Pfam" id="PF00905"/>
    </source>
</evidence>
<dbReference type="GO" id="GO:0008955">
    <property type="term" value="F:peptidoglycan glycosyltransferase activity"/>
    <property type="evidence" value="ECO:0007669"/>
    <property type="project" value="TreeGrafter"/>
</dbReference>
<keyword evidence="5" id="KW-0808">Transferase</keyword>
<keyword evidence="15" id="KW-1185">Reference proteome</keyword>
<dbReference type="InterPro" id="IPR050396">
    <property type="entry name" value="Glycosyltr_51/Transpeptidase"/>
</dbReference>
<evidence type="ECO:0000313" key="14">
    <source>
        <dbReference type="EMBL" id="MBN7827848.1"/>
    </source>
</evidence>
<dbReference type="PANTHER" id="PTHR32282:SF27">
    <property type="entry name" value="PENICILLIN-BINDING PROTEIN 1A"/>
    <property type="match status" value="1"/>
</dbReference>
<protein>
    <submittedName>
        <fullName evidence="14">Penicillin-sensitive transpeptidase</fullName>
    </submittedName>
</protein>
<keyword evidence="4" id="KW-0328">Glycosyltransferase</keyword>
<dbReference type="GO" id="GO:0008658">
    <property type="term" value="F:penicillin binding"/>
    <property type="evidence" value="ECO:0007669"/>
    <property type="project" value="InterPro"/>
</dbReference>
<organism evidence="14 15">
    <name type="scientific">Bowmanella dokdonensis</name>
    <dbReference type="NCBI Taxonomy" id="751969"/>
    <lineage>
        <taxon>Bacteria</taxon>
        <taxon>Pseudomonadati</taxon>
        <taxon>Pseudomonadota</taxon>
        <taxon>Gammaproteobacteria</taxon>
        <taxon>Alteromonadales</taxon>
        <taxon>Alteromonadaceae</taxon>
        <taxon>Bowmanella</taxon>
    </lineage>
</organism>
<evidence type="ECO:0000313" key="15">
    <source>
        <dbReference type="Proteomes" id="UP000664654"/>
    </source>
</evidence>
<comment type="function">
    <text evidence="1">Cell wall formation. Synthesis of cross-linked peptidoglycan from the lipid intermediates. The enzyme has a penicillin-insensitive transglycosylase N-terminal domain (formation of linear glycan strands) and a penicillin-sensitive transpeptidase C-terminal domain (cross-linking of the peptide subunits).</text>
</comment>
<keyword evidence="9" id="KW-1133">Transmembrane helix</keyword>
<comment type="caution">
    <text evidence="14">The sequence shown here is derived from an EMBL/GenBank/DDBJ whole genome shotgun (WGS) entry which is preliminary data.</text>
</comment>
<dbReference type="EMBL" id="JAFKCV010000094">
    <property type="protein sequence ID" value="MBN7827848.1"/>
    <property type="molecule type" value="Genomic_DNA"/>
</dbReference>
<evidence type="ECO:0000256" key="11">
    <source>
        <dbReference type="ARBA" id="ARBA00023316"/>
    </source>
</evidence>
<evidence type="ECO:0000256" key="6">
    <source>
        <dbReference type="ARBA" id="ARBA00022692"/>
    </source>
</evidence>
<evidence type="ECO:0000256" key="1">
    <source>
        <dbReference type="ARBA" id="ARBA00002624"/>
    </source>
</evidence>
<dbReference type="PANTHER" id="PTHR32282">
    <property type="entry name" value="BINDING PROTEIN TRANSPEPTIDASE, PUTATIVE-RELATED"/>
    <property type="match status" value="1"/>
</dbReference>
<evidence type="ECO:0000256" key="10">
    <source>
        <dbReference type="ARBA" id="ARBA00023136"/>
    </source>
</evidence>
<proteinExistence type="predicted"/>
<evidence type="ECO:0000256" key="9">
    <source>
        <dbReference type="ARBA" id="ARBA00022989"/>
    </source>
</evidence>
<dbReference type="GO" id="GO:0008360">
    <property type="term" value="P:regulation of cell shape"/>
    <property type="evidence" value="ECO:0007669"/>
    <property type="project" value="UniProtKB-KW"/>
</dbReference>
<evidence type="ECO:0000256" key="2">
    <source>
        <dbReference type="ARBA" id="ARBA00022475"/>
    </source>
</evidence>
<evidence type="ECO:0000256" key="3">
    <source>
        <dbReference type="ARBA" id="ARBA00022519"/>
    </source>
</evidence>
<dbReference type="Proteomes" id="UP000664654">
    <property type="component" value="Unassembled WGS sequence"/>
</dbReference>
<keyword evidence="10" id="KW-0472">Membrane</keyword>
<keyword evidence="8" id="KW-0573">Peptidoglycan synthesis</keyword>
<evidence type="ECO:0000256" key="5">
    <source>
        <dbReference type="ARBA" id="ARBA00022679"/>
    </source>
</evidence>
<feature type="domain" description="Penicillin-binding protein OB-like" evidence="13">
    <location>
        <begin position="2"/>
        <end position="41"/>
    </location>
</feature>
<dbReference type="GO" id="GO:0030288">
    <property type="term" value="C:outer membrane-bounded periplasmic space"/>
    <property type="evidence" value="ECO:0007669"/>
    <property type="project" value="TreeGrafter"/>
</dbReference>
<keyword evidence="7" id="KW-0133">Cell shape</keyword>
<dbReference type="Gene3D" id="3.40.710.10">
    <property type="entry name" value="DD-peptidase/beta-lactamase superfamily"/>
    <property type="match status" value="1"/>
</dbReference>